<dbReference type="AlphaFoldDB" id="A0A6L6WYV6"/>
<dbReference type="Gene3D" id="2.160.20.80">
    <property type="entry name" value="E3 ubiquitin-protein ligase SopA"/>
    <property type="match status" value="1"/>
</dbReference>
<proteinExistence type="predicted"/>
<sequence>MGQLGEDPSPLRQPSDLGQLEQEGAARCCRQPTGRRQHPASESPCARRPGHRAERLLMDTRTIRRTSVTLPALNASGFHLSHVTSLDGGRGRLAEFQYGDADLRDLDLVDAHLLDGRITGLKARRTRLEKLRVDSVEFIGCDLPSLWWSDSKISRAAFRDCRFMGATLEDITLDNVLFEDCKFDYSSLARVRATGPVIFSGCSLRETTFIAADLGAVLIDDCDLRLTEFEGGQCRGLDLRGNDLSGLRGLASLKQVVIGRSQTLQLAEALTAELDVTFGEDRDGE</sequence>
<keyword evidence="3" id="KW-1185">Reference proteome</keyword>
<dbReference type="SUPFAM" id="SSF141571">
    <property type="entry name" value="Pentapeptide repeat-like"/>
    <property type="match status" value="1"/>
</dbReference>
<accession>A0A6L6WYV6</accession>
<organism evidence="2 3">
    <name type="scientific">Streptomyces typhae</name>
    <dbReference type="NCBI Taxonomy" id="2681492"/>
    <lineage>
        <taxon>Bacteria</taxon>
        <taxon>Bacillati</taxon>
        <taxon>Actinomycetota</taxon>
        <taxon>Actinomycetes</taxon>
        <taxon>Kitasatosporales</taxon>
        <taxon>Streptomycetaceae</taxon>
        <taxon>Streptomyces</taxon>
    </lineage>
</organism>
<feature type="region of interest" description="Disordered" evidence="1">
    <location>
        <begin position="1"/>
        <end position="51"/>
    </location>
</feature>
<protein>
    <recommendedName>
        <fullName evidence="4">Pentapeptide repeat-containing protein</fullName>
    </recommendedName>
</protein>
<name>A0A6L6WYV6_9ACTN</name>
<dbReference type="EMBL" id="WPNZ01000009">
    <property type="protein sequence ID" value="MVO86676.1"/>
    <property type="molecule type" value="Genomic_DNA"/>
</dbReference>
<evidence type="ECO:0000313" key="3">
    <source>
        <dbReference type="Proteomes" id="UP000483802"/>
    </source>
</evidence>
<evidence type="ECO:0000256" key="1">
    <source>
        <dbReference type="SAM" id="MobiDB-lite"/>
    </source>
</evidence>
<evidence type="ECO:0008006" key="4">
    <source>
        <dbReference type="Google" id="ProtNLM"/>
    </source>
</evidence>
<reference evidence="2 3" key="1">
    <citation type="submission" date="2019-11" db="EMBL/GenBank/DDBJ databases">
        <title>Streptomyces typhae sp. nov., a novel endophytic actinomycete isolated from the root of cattail pollen (Typha angustifolia L.).</title>
        <authorList>
            <person name="Peng C."/>
        </authorList>
    </citation>
    <scope>NUCLEOTIDE SEQUENCE [LARGE SCALE GENOMIC DNA]</scope>
    <source>
        <strain evidence="3">p1417</strain>
    </source>
</reference>
<comment type="caution">
    <text evidence="2">The sequence shown here is derived from an EMBL/GenBank/DDBJ whole genome shotgun (WGS) entry which is preliminary data.</text>
</comment>
<evidence type="ECO:0000313" key="2">
    <source>
        <dbReference type="EMBL" id="MVO86676.1"/>
    </source>
</evidence>
<dbReference type="Proteomes" id="UP000483802">
    <property type="component" value="Unassembled WGS sequence"/>
</dbReference>
<gene>
    <name evidence="2" type="ORF">GPA10_18410</name>
</gene>